<evidence type="ECO:0000256" key="2">
    <source>
        <dbReference type="ARBA" id="ARBA00006024"/>
    </source>
</evidence>
<feature type="transmembrane region" description="Helical" evidence="10">
    <location>
        <begin position="122"/>
        <end position="141"/>
    </location>
</feature>
<dbReference type="RefSeq" id="WP_279611276.1">
    <property type="nucleotide sequence ID" value="NZ_JAFIRA010000009.1"/>
</dbReference>
<dbReference type="Gene3D" id="3.40.1110.10">
    <property type="entry name" value="Calcium-transporting ATPase, cytoplasmic domain N"/>
    <property type="match status" value="1"/>
</dbReference>
<feature type="transmembrane region" description="Helical" evidence="10">
    <location>
        <begin position="191"/>
        <end position="210"/>
    </location>
</feature>
<evidence type="ECO:0000256" key="10">
    <source>
        <dbReference type="RuleBase" id="RU362081"/>
    </source>
</evidence>
<dbReference type="InterPro" id="IPR023298">
    <property type="entry name" value="ATPase_P-typ_TM_dom_sf"/>
</dbReference>
<dbReference type="Pfam" id="PF00122">
    <property type="entry name" value="E1-E2_ATPase"/>
    <property type="match status" value="1"/>
</dbReference>
<feature type="region of interest" description="Disordered" evidence="11">
    <location>
        <begin position="1"/>
        <end position="21"/>
    </location>
</feature>
<dbReference type="InterPro" id="IPR027256">
    <property type="entry name" value="P-typ_ATPase_IB"/>
</dbReference>
<dbReference type="InterPro" id="IPR001757">
    <property type="entry name" value="P_typ_ATPase"/>
</dbReference>
<comment type="caution">
    <text evidence="13">The sequence shown here is derived from an EMBL/GenBank/DDBJ whole genome shotgun (WGS) entry which is preliminary data.</text>
</comment>
<evidence type="ECO:0000256" key="6">
    <source>
        <dbReference type="ARBA" id="ARBA00022840"/>
    </source>
</evidence>
<dbReference type="PRINTS" id="PR00119">
    <property type="entry name" value="CATATPASE"/>
</dbReference>
<evidence type="ECO:0000256" key="7">
    <source>
        <dbReference type="ARBA" id="ARBA00022967"/>
    </source>
</evidence>
<dbReference type="Pfam" id="PF00403">
    <property type="entry name" value="HMA"/>
    <property type="match status" value="1"/>
</dbReference>
<evidence type="ECO:0000256" key="11">
    <source>
        <dbReference type="SAM" id="MobiDB-lite"/>
    </source>
</evidence>
<dbReference type="Proteomes" id="UP000830835">
    <property type="component" value="Unassembled WGS sequence"/>
</dbReference>
<dbReference type="Pfam" id="PF00702">
    <property type="entry name" value="Hydrolase"/>
    <property type="match status" value="1"/>
</dbReference>
<feature type="transmembrane region" description="Helical" evidence="10">
    <location>
        <begin position="402"/>
        <end position="423"/>
    </location>
</feature>
<dbReference type="InterPro" id="IPR044492">
    <property type="entry name" value="P_typ_ATPase_HD_dom"/>
</dbReference>
<feature type="transmembrane region" description="Helical" evidence="10">
    <location>
        <begin position="222"/>
        <end position="240"/>
    </location>
</feature>
<dbReference type="InterPro" id="IPR023299">
    <property type="entry name" value="ATPase_P-typ_cyto_dom_N"/>
</dbReference>
<dbReference type="InterPro" id="IPR018303">
    <property type="entry name" value="ATPase_P-typ_P_site"/>
</dbReference>
<keyword evidence="10" id="KW-1003">Cell membrane</keyword>
<keyword evidence="4 10" id="KW-0479">Metal-binding</keyword>
<dbReference type="PROSITE" id="PS00154">
    <property type="entry name" value="ATPASE_E1_E2"/>
    <property type="match status" value="1"/>
</dbReference>
<feature type="transmembrane region" description="Helical" evidence="10">
    <location>
        <begin position="374"/>
        <end position="396"/>
    </location>
</feature>
<dbReference type="PROSITE" id="PS01047">
    <property type="entry name" value="HMA_1"/>
    <property type="match status" value="1"/>
</dbReference>
<evidence type="ECO:0000256" key="5">
    <source>
        <dbReference type="ARBA" id="ARBA00022741"/>
    </source>
</evidence>
<keyword evidence="5 10" id="KW-0547">Nucleotide-binding</keyword>
<dbReference type="InterPro" id="IPR036163">
    <property type="entry name" value="HMA_dom_sf"/>
</dbReference>
<keyword evidence="14" id="KW-1185">Reference proteome</keyword>
<dbReference type="NCBIfam" id="TIGR01525">
    <property type="entry name" value="ATPase-IB_hvy"/>
    <property type="match status" value="1"/>
</dbReference>
<dbReference type="InterPro" id="IPR017969">
    <property type="entry name" value="Heavy-metal-associated_CS"/>
</dbReference>
<evidence type="ECO:0000313" key="14">
    <source>
        <dbReference type="Proteomes" id="UP000830835"/>
    </source>
</evidence>
<feature type="transmembrane region" description="Helical" evidence="10">
    <location>
        <begin position="153"/>
        <end position="170"/>
    </location>
</feature>
<dbReference type="CDD" id="cd02094">
    <property type="entry name" value="P-type_ATPase_Cu-like"/>
    <property type="match status" value="1"/>
</dbReference>
<dbReference type="CDD" id="cd00371">
    <property type="entry name" value="HMA"/>
    <property type="match status" value="1"/>
</dbReference>
<proteinExistence type="inferred from homology"/>
<dbReference type="PROSITE" id="PS50846">
    <property type="entry name" value="HMA_2"/>
    <property type="match status" value="1"/>
</dbReference>
<keyword evidence="3 10" id="KW-0812">Transmembrane</keyword>
<evidence type="ECO:0000256" key="8">
    <source>
        <dbReference type="ARBA" id="ARBA00022989"/>
    </source>
</evidence>
<dbReference type="SFLD" id="SFLDF00027">
    <property type="entry name" value="p-type_atpase"/>
    <property type="match status" value="1"/>
</dbReference>
<evidence type="ECO:0000313" key="13">
    <source>
        <dbReference type="EMBL" id="MCJ2542387.1"/>
    </source>
</evidence>
<dbReference type="NCBIfam" id="TIGR01494">
    <property type="entry name" value="ATPase_P-type"/>
    <property type="match status" value="1"/>
</dbReference>
<dbReference type="SUPFAM" id="SSF55008">
    <property type="entry name" value="HMA, heavy metal-associated domain"/>
    <property type="match status" value="1"/>
</dbReference>
<comment type="subcellular location">
    <subcellularLocation>
        <location evidence="10">Cell membrane</location>
    </subcellularLocation>
    <subcellularLocation>
        <location evidence="1">Endomembrane system</location>
        <topology evidence="1">Multi-pass membrane protein</topology>
    </subcellularLocation>
</comment>
<dbReference type="SUPFAM" id="SSF81665">
    <property type="entry name" value="Calcium ATPase, transmembrane domain M"/>
    <property type="match status" value="1"/>
</dbReference>
<dbReference type="InterPro" id="IPR006121">
    <property type="entry name" value="HMA_dom"/>
</dbReference>
<dbReference type="PANTHER" id="PTHR43520">
    <property type="entry name" value="ATP7, ISOFORM B"/>
    <property type="match status" value="1"/>
</dbReference>
<evidence type="ECO:0000256" key="1">
    <source>
        <dbReference type="ARBA" id="ARBA00004127"/>
    </source>
</evidence>
<dbReference type="Gene3D" id="3.40.50.1000">
    <property type="entry name" value="HAD superfamily/HAD-like"/>
    <property type="match status" value="1"/>
</dbReference>
<dbReference type="PRINTS" id="PR00943">
    <property type="entry name" value="CUATPASE"/>
</dbReference>
<comment type="similarity">
    <text evidence="2 10">Belongs to the cation transport ATPase (P-type) (TC 3.A.3) family. Type IB subfamily.</text>
</comment>
<dbReference type="Gene3D" id="3.30.70.100">
    <property type="match status" value="1"/>
</dbReference>
<keyword evidence="7" id="KW-1278">Translocase</keyword>
<dbReference type="EMBL" id="JAFIRA010000009">
    <property type="protein sequence ID" value="MCJ2542387.1"/>
    <property type="molecule type" value="Genomic_DNA"/>
</dbReference>
<dbReference type="NCBIfam" id="TIGR01511">
    <property type="entry name" value="ATPase-IB1_Cu"/>
    <property type="match status" value="1"/>
</dbReference>
<dbReference type="SFLD" id="SFLDG00002">
    <property type="entry name" value="C1.7:_P-type_atpase_like"/>
    <property type="match status" value="1"/>
</dbReference>
<evidence type="ECO:0000256" key="4">
    <source>
        <dbReference type="ARBA" id="ARBA00022723"/>
    </source>
</evidence>
<dbReference type="PANTHER" id="PTHR43520:SF8">
    <property type="entry name" value="P-TYPE CU(+) TRANSPORTER"/>
    <property type="match status" value="1"/>
</dbReference>
<dbReference type="InterPro" id="IPR023214">
    <property type="entry name" value="HAD_sf"/>
</dbReference>
<reference evidence="13" key="1">
    <citation type="submission" date="2021-02" db="EMBL/GenBank/DDBJ databases">
        <title>The CRISPR/cas machinery reduction and long-range gene transfer in the hot spring cyanobacterium Synechococcus.</title>
        <authorList>
            <person name="Dvorak P."/>
            <person name="Jahodarova E."/>
            <person name="Hasler P."/>
            <person name="Poulickova A."/>
        </authorList>
    </citation>
    <scope>NUCLEOTIDE SEQUENCE</scope>
    <source>
        <strain evidence="13">Rupite</strain>
    </source>
</reference>
<dbReference type="Gene3D" id="2.70.150.10">
    <property type="entry name" value="Calcium-transporting ATPase, cytoplasmic transduction domain A"/>
    <property type="match status" value="1"/>
</dbReference>
<name>A0ABT0C9C9_THEVL</name>
<dbReference type="InterPro" id="IPR059000">
    <property type="entry name" value="ATPase_P-type_domA"/>
</dbReference>
<dbReference type="SUPFAM" id="SSF56784">
    <property type="entry name" value="HAD-like"/>
    <property type="match status" value="1"/>
</dbReference>
<organism evidence="13 14">
    <name type="scientific">Thermostichus vulcanus str. 'Rupite'</name>
    <dbReference type="NCBI Taxonomy" id="2813851"/>
    <lineage>
        <taxon>Bacteria</taxon>
        <taxon>Bacillati</taxon>
        <taxon>Cyanobacteriota</taxon>
        <taxon>Cyanophyceae</taxon>
        <taxon>Thermostichales</taxon>
        <taxon>Thermostichaceae</taxon>
        <taxon>Thermostichus</taxon>
    </lineage>
</organism>
<sequence>MSAHPSSEAFSGALPAQKVPDPTSEATWQLALQGMSCASCAHSIEQALTQVQGVSQGSVNFATEQATVKGDPQRVSPELLIRAVQQAGYQARLVQADGQDSETSDAERIAQRAAERDLKLKVAIGVGISTVLVIGSLPMMLGMEIPGFPMWLHNPWLQLVLTAPVQFWVGKHFYRGAWAAWQRRSADMNTLVALGTSAAFFYSLFPTIFPHYFHRQGLHPDVYYEVSAVVTTLILVGKWMEQRAKGQTSEAIRKLIGLQPKTARVIRNGREEDIPIREVQVGDQIRVRPGEKIPVDGVILEGSSAVDESMVTGESLPVEKSAGDEVIGATLNRTGSFVMEARRVGKDTVLAQIVRLVQEAQGSKAPIQQLADQVTAWFVPVVIGVALLTFILWLILGGNPTLALVNTIGVLIIACPCALGLATPTSIMVGTGRGAELGVLVKSADSLELAHRLRTVVLDKTGTLTEGRPTVTDIWTNGSSSLEVLRLAAAVERHSEHPLAQAVVQKAEAEAISIPTAQQFQAIVGNGAEAWVQDQRVQVGRLRWLQELGIPWDPTLQGQVETWERQGKTVIGVAQSGRLLGLLAIADPIKPTSPEAVQRLQQMGLEVIMLTGDNPTTAQAIARQAGILRVIAQVRPDQKAAHIRRLRQPQHLVAMVGDGINDAPALAEADVGIAIGTGTDVAMAASDITLMSGDLRGVVTAIQLSRATLNNIRQNLFFAFIYNTLGIPIAAGVLYPLTGWLLNPIVAGAAMALSSVSVVTNALRLKRFRPR</sequence>
<gene>
    <name evidence="13" type="ORF">JX360_05610</name>
</gene>
<feature type="transmembrane region" description="Helical" evidence="10">
    <location>
        <begin position="741"/>
        <end position="763"/>
    </location>
</feature>
<keyword evidence="9 10" id="KW-0472">Membrane</keyword>
<evidence type="ECO:0000256" key="9">
    <source>
        <dbReference type="ARBA" id="ARBA00023136"/>
    </source>
</evidence>
<accession>A0ABT0C9C9</accession>
<dbReference type="SUPFAM" id="SSF81653">
    <property type="entry name" value="Calcium ATPase, transduction domain A"/>
    <property type="match status" value="1"/>
</dbReference>
<dbReference type="InterPro" id="IPR036412">
    <property type="entry name" value="HAD-like_sf"/>
</dbReference>
<evidence type="ECO:0000256" key="3">
    <source>
        <dbReference type="ARBA" id="ARBA00022692"/>
    </source>
</evidence>
<dbReference type="InterPro" id="IPR008250">
    <property type="entry name" value="ATPase_P-typ_transduc_dom_A_sf"/>
</dbReference>
<evidence type="ECO:0000259" key="12">
    <source>
        <dbReference type="PROSITE" id="PS50846"/>
    </source>
</evidence>
<keyword evidence="8 10" id="KW-1133">Transmembrane helix</keyword>
<feature type="domain" description="HMA" evidence="12">
    <location>
        <begin position="26"/>
        <end position="92"/>
    </location>
</feature>
<feature type="transmembrane region" description="Helical" evidence="10">
    <location>
        <begin position="716"/>
        <end position="735"/>
    </location>
</feature>
<dbReference type="SFLD" id="SFLDS00003">
    <property type="entry name" value="Haloacid_Dehalogenase"/>
    <property type="match status" value="1"/>
</dbReference>
<keyword evidence="6 10" id="KW-0067">ATP-binding</keyword>
<protein>
    <submittedName>
        <fullName evidence="13">Copper-translocating P-type ATPase</fullName>
    </submittedName>
</protein>